<dbReference type="STRING" id="284581.AMD01_02615"/>
<proteinExistence type="predicted"/>
<dbReference type="PANTHER" id="PTHR34387:SF1">
    <property type="entry name" value="PERIPLASMIC IMMUNOGENIC PROTEIN"/>
    <property type="match status" value="1"/>
</dbReference>
<evidence type="ECO:0000313" key="2">
    <source>
        <dbReference type="EMBL" id="KOO50657.1"/>
    </source>
</evidence>
<dbReference type="PANTHER" id="PTHR34387">
    <property type="entry name" value="SLR1258 PROTEIN"/>
    <property type="match status" value="1"/>
</dbReference>
<dbReference type="Pfam" id="PF04402">
    <property type="entry name" value="SIMPL"/>
    <property type="match status" value="1"/>
</dbReference>
<dbReference type="OrthoDB" id="9785192at2"/>
<dbReference type="GO" id="GO:0006974">
    <property type="term" value="P:DNA damage response"/>
    <property type="evidence" value="ECO:0007669"/>
    <property type="project" value="TreeGrafter"/>
</dbReference>
<dbReference type="EMBL" id="LILC01000002">
    <property type="protein sequence ID" value="KOO50657.1"/>
    <property type="molecule type" value="Genomic_DNA"/>
</dbReference>
<dbReference type="PATRIC" id="fig|284581.3.peg.798"/>
<keyword evidence="1" id="KW-0175">Coiled coil</keyword>
<dbReference type="InterPro" id="IPR052022">
    <property type="entry name" value="26kDa_periplasmic_antigen"/>
</dbReference>
<reference evidence="3" key="1">
    <citation type="submission" date="2015-08" db="EMBL/GenBank/DDBJ databases">
        <title>Fjat-14210 dsm16467.</title>
        <authorList>
            <person name="Liu B."/>
            <person name="Wang J."/>
            <person name="Zhu Y."/>
            <person name="Liu G."/>
            <person name="Chen Q."/>
            <person name="Chen Z."/>
            <person name="Lan J."/>
            <person name="Che J."/>
            <person name="Ge C."/>
            <person name="Shi H."/>
            <person name="Pan Z."/>
            <person name="Liu X."/>
        </authorList>
    </citation>
    <scope>NUCLEOTIDE SEQUENCE [LARGE SCALE GENOMIC DNA]</scope>
    <source>
        <strain evidence="3">DSM 16467</strain>
    </source>
</reference>
<comment type="caution">
    <text evidence="2">The sequence shown here is derived from an EMBL/GenBank/DDBJ whole genome shotgun (WGS) entry which is preliminary data.</text>
</comment>
<dbReference type="AlphaFoldDB" id="A0A0M0LIC3"/>
<dbReference type="InterPro" id="IPR007497">
    <property type="entry name" value="SIMPL/DUF541"/>
</dbReference>
<name>A0A0M0LIC3_9BACI</name>
<evidence type="ECO:0000256" key="1">
    <source>
        <dbReference type="SAM" id="Coils"/>
    </source>
</evidence>
<evidence type="ECO:0000313" key="3">
    <source>
        <dbReference type="Proteomes" id="UP000037558"/>
    </source>
</evidence>
<dbReference type="Proteomes" id="UP000037558">
    <property type="component" value="Unassembled WGS sequence"/>
</dbReference>
<protein>
    <recommendedName>
        <fullName evidence="4">DUF541 domain-containing protein</fullName>
    </recommendedName>
</protein>
<accession>A0A0M0LIC3</accession>
<dbReference type="Gene3D" id="3.30.110.170">
    <property type="entry name" value="Protein of unknown function (DUF541), domain 1"/>
    <property type="match status" value="1"/>
</dbReference>
<keyword evidence="3" id="KW-1185">Reference proteome</keyword>
<evidence type="ECO:0008006" key="4">
    <source>
        <dbReference type="Google" id="ProtNLM"/>
    </source>
</evidence>
<dbReference type="Gene3D" id="3.30.70.2970">
    <property type="entry name" value="Protein of unknown function (DUF541), domain 2"/>
    <property type="match status" value="1"/>
</dbReference>
<feature type="coiled-coil region" evidence="1">
    <location>
        <begin position="40"/>
        <end position="67"/>
    </location>
</feature>
<dbReference type="RefSeq" id="WP_053399823.1">
    <property type="nucleotide sequence ID" value="NZ_LILC01000002.1"/>
</dbReference>
<gene>
    <name evidence="2" type="ORF">AMD01_02615</name>
</gene>
<sequence>MNGLYHQDHYLEHDHLNALTVNGKSEIEVMPDQISLTIGVRTEELTVQEALKKNAQLSNDMIQALHQIGIQNGQIETKSFSVHPRYDYHDGHSTLIGYEVLHLFEITVSDVKQAGQVYDTALTGGANLAQDIQFSVKKPEQYYQQALTDALLNAQEKAATLAQTMQVPLQRIPFKIIEESSQYTQDFQASYKGFAASSTPIQPQTLKISAAVRAWFHYS</sequence>
<organism evidence="2 3">
    <name type="scientific">Priestia koreensis</name>
    <dbReference type="NCBI Taxonomy" id="284581"/>
    <lineage>
        <taxon>Bacteria</taxon>
        <taxon>Bacillati</taxon>
        <taxon>Bacillota</taxon>
        <taxon>Bacilli</taxon>
        <taxon>Bacillales</taxon>
        <taxon>Bacillaceae</taxon>
        <taxon>Priestia</taxon>
    </lineage>
</organism>